<keyword evidence="6" id="KW-1133">Transmembrane helix</keyword>
<dbReference type="InterPro" id="IPR044174">
    <property type="entry name" value="BC10-like"/>
</dbReference>
<dbReference type="InParanoid" id="A0A2R6PGZ7"/>
<reference evidence="8" key="2">
    <citation type="journal article" date="2018" name="BMC Genomics">
        <title>A manually annotated Actinidia chinensis var. chinensis (kiwifruit) genome highlights the challenges associated with draft genomes and gene prediction in plants.</title>
        <authorList>
            <person name="Pilkington S.M."/>
            <person name="Crowhurst R."/>
            <person name="Hilario E."/>
            <person name="Nardozza S."/>
            <person name="Fraser L."/>
            <person name="Peng Y."/>
            <person name="Gunaseelan K."/>
            <person name="Simpson R."/>
            <person name="Tahir J."/>
            <person name="Deroles S.C."/>
            <person name="Templeton K."/>
            <person name="Luo Z."/>
            <person name="Davy M."/>
            <person name="Cheng C."/>
            <person name="McNeilage M."/>
            <person name="Scaglione D."/>
            <person name="Liu Y."/>
            <person name="Zhang Q."/>
            <person name="Datson P."/>
            <person name="De Silva N."/>
            <person name="Gardiner S.E."/>
            <person name="Bassett H."/>
            <person name="Chagne D."/>
            <person name="McCallum J."/>
            <person name="Dzierzon H."/>
            <person name="Deng C."/>
            <person name="Wang Y.Y."/>
            <person name="Barron L."/>
            <person name="Manako K."/>
            <person name="Bowen J."/>
            <person name="Foster T.M."/>
            <person name="Erridge Z.A."/>
            <person name="Tiffin H."/>
            <person name="Waite C.N."/>
            <person name="Davies K.M."/>
            <person name="Grierson E.P."/>
            <person name="Laing W.A."/>
            <person name="Kirk R."/>
            <person name="Chen X."/>
            <person name="Wood M."/>
            <person name="Montefiori M."/>
            <person name="Brummell D.A."/>
            <person name="Schwinn K.E."/>
            <person name="Catanach A."/>
            <person name="Fullerton C."/>
            <person name="Li D."/>
            <person name="Meiyalaghan S."/>
            <person name="Nieuwenhuizen N."/>
            <person name="Read N."/>
            <person name="Prakash R."/>
            <person name="Hunter D."/>
            <person name="Zhang H."/>
            <person name="McKenzie M."/>
            <person name="Knabel M."/>
            <person name="Harris A."/>
            <person name="Allan A.C."/>
            <person name="Gleave A."/>
            <person name="Chen A."/>
            <person name="Janssen B.J."/>
            <person name="Plunkett B."/>
            <person name="Ampomah-Dwamena C."/>
            <person name="Voogd C."/>
            <person name="Leif D."/>
            <person name="Lafferty D."/>
            <person name="Souleyre E.J.F."/>
            <person name="Varkonyi-Gasic E."/>
            <person name="Gambi F."/>
            <person name="Hanley J."/>
            <person name="Yao J.L."/>
            <person name="Cheung J."/>
            <person name="David K.M."/>
            <person name="Warren B."/>
            <person name="Marsh K."/>
            <person name="Snowden K.C."/>
            <person name="Lin-Wang K."/>
            <person name="Brian L."/>
            <person name="Martinez-Sanchez M."/>
            <person name="Wang M."/>
            <person name="Ileperuma N."/>
            <person name="Macnee N."/>
            <person name="Campin R."/>
            <person name="McAtee P."/>
            <person name="Drummond R.S.M."/>
            <person name="Espley R.V."/>
            <person name="Ireland H.S."/>
            <person name="Wu R."/>
            <person name="Atkinson R.G."/>
            <person name="Karunairetnam S."/>
            <person name="Bulley S."/>
            <person name="Chunkath S."/>
            <person name="Hanley Z."/>
            <person name="Storey R."/>
            <person name="Thrimawithana A.H."/>
            <person name="Thomson S."/>
            <person name="David C."/>
            <person name="Testolin R."/>
            <person name="Huang H."/>
            <person name="Hellens R.P."/>
            <person name="Schaffer R.J."/>
        </authorList>
    </citation>
    <scope>NUCLEOTIDE SEQUENCE [LARGE SCALE GENOMIC DNA]</scope>
    <source>
        <strain evidence="8">cv. Red5</strain>
    </source>
</reference>
<comment type="subcellular location">
    <subcellularLocation>
        <location evidence="1">Membrane</location>
        <topology evidence="1">Single-pass type II membrane protein</topology>
    </subcellularLocation>
</comment>
<evidence type="ECO:0000256" key="6">
    <source>
        <dbReference type="SAM" id="Phobius"/>
    </source>
</evidence>
<dbReference type="OrthoDB" id="191334at2759"/>
<evidence type="ECO:0000256" key="2">
    <source>
        <dbReference type="ARBA" id="ARBA00022676"/>
    </source>
</evidence>
<dbReference type="OMA" id="APKELWH"/>
<evidence type="ECO:0000256" key="3">
    <source>
        <dbReference type="ARBA" id="ARBA00022679"/>
    </source>
</evidence>
<evidence type="ECO:0000256" key="1">
    <source>
        <dbReference type="ARBA" id="ARBA00004606"/>
    </source>
</evidence>
<dbReference type="AlphaFoldDB" id="A0A2R6PGZ7"/>
<dbReference type="PANTHER" id="PTHR31042">
    <property type="entry name" value="CORE-2/I-BRANCHING BETA-1,6-N-ACETYLGLUCOSAMINYLTRANSFERASE FAMILY PROTEIN-RELATED"/>
    <property type="match status" value="1"/>
</dbReference>
<feature type="transmembrane region" description="Helical" evidence="6">
    <location>
        <begin position="26"/>
        <end position="49"/>
    </location>
</feature>
<dbReference type="STRING" id="1590841.A0A2R6PGZ7"/>
<dbReference type="PANTHER" id="PTHR31042:SF91">
    <property type="entry name" value="CORE-2_I-BRANCHING BETA-1,6-N-ACETYLGLUCOSAMINYLTRANSFERASE FAMILY PROTEIN"/>
    <property type="match status" value="1"/>
</dbReference>
<dbReference type="InterPro" id="IPR003406">
    <property type="entry name" value="Glyco_trans_14"/>
</dbReference>
<evidence type="ECO:0000256" key="5">
    <source>
        <dbReference type="ARBA" id="ARBA00023180"/>
    </source>
</evidence>
<accession>A0A2R6PGZ7</accession>
<keyword evidence="6" id="KW-0812">Transmembrane</keyword>
<evidence type="ECO:0000313" key="8">
    <source>
        <dbReference type="Proteomes" id="UP000241394"/>
    </source>
</evidence>
<dbReference type="GO" id="GO:0016020">
    <property type="term" value="C:membrane"/>
    <property type="evidence" value="ECO:0007669"/>
    <property type="project" value="UniProtKB-SubCell"/>
</dbReference>
<keyword evidence="4 6" id="KW-0472">Membrane</keyword>
<evidence type="ECO:0000313" key="7">
    <source>
        <dbReference type="EMBL" id="PSR91142.1"/>
    </source>
</evidence>
<keyword evidence="5" id="KW-0325">Glycoprotein</keyword>
<comment type="caution">
    <text evidence="7">The sequence shown here is derived from an EMBL/GenBank/DDBJ whole genome shotgun (WGS) entry which is preliminary data.</text>
</comment>
<dbReference type="EMBL" id="NKQK01000025">
    <property type="protein sequence ID" value="PSR91142.1"/>
    <property type="molecule type" value="Genomic_DNA"/>
</dbReference>
<evidence type="ECO:0000256" key="4">
    <source>
        <dbReference type="ARBA" id="ARBA00023136"/>
    </source>
</evidence>
<dbReference type="GO" id="GO:0016757">
    <property type="term" value="F:glycosyltransferase activity"/>
    <property type="evidence" value="ECO:0007669"/>
    <property type="project" value="UniProtKB-KW"/>
</dbReference>
<name>A0A2R6PGZ7_ACTCC</name>
<organism evidence="7 8">
    <name type="scientific">Actinidia chinensis var. chinensis</name>
    <name type="common">Chinese soft-hair kiwi</name>
    <dbReference type="NCBI Taxonomy" id="1590841"/>
    <lineage>
        <taxon>Eukaryota</taxon>
        <taxon>Viridiplantae</taxon>
        <taxon>Streptophyta</taxon>
        <taxon>Embryophyta</taxon>
        <taxon>Tracheophyta</taxon>
        <taxon>Spermatophyta</taxon>
        <taxon>Magnoliopsida</taxon>
        <taxon>eudicotyledons</taxon>
        <taxon>Gunneridae</taxon>
        <taxon>Pentapetalae</taxon>
        <taxon>asterids</taxon>
        <taxon>Ericales</taxon>
        <taxon>Actinidiaceae</taxon>
        <taxon>Actinidia</taxon>
    </lineage>
</organism>
<keyword evidence="3" id="KW-0808">Transferase</keyword>
<dbReference type="Gramene" id="PSR91142">
    <property type="protein sequence ID" value="PSR91142"/>
    <property type="gene ID" value="CEY00_Acc28484"/>
</dbReference>
<dbReference type="Pfam" id="PF02485">
    <property type="entry name" value="Branch"/>
    <property type="match status" value="1"/>
</dbReference>
<protein>
    <submittedName>
        <fullName evidence="7">3-dehydroquinate synthase</fullName>
    </submittedName>
</protein>
<reference evidence="7 8" key="1">
    <citation type="submission" date="2017-07" db="EMBL/GenBank/DDBJ databases">
        <title>An improved, manually edited Actinidia chinensis var. chinensis (kiwifruit) genome highlights the challenges associated with draft genomes and gene prediction in plants.</title>
        <authorList>
            <person name="Pilkington S."/>
            <person name="Crowhurst R."/>
            <person name="Hilario E."/>
            <person name="Nardozza S."/>
            <person name="Fraser L."/>
            <person name="Peng Y."/>
            <person name="Gunaseelan K."/>
            <person name="Simpson R."/>
            <person name="Tahir J."/>
            <person name="Deroles S."/>
            <person name="Templeton K."/>
            <person name="Luo Z."/>
            <person name="Davy M."/>
            <person name="Cheng C."/>
            <person name="Mcneilage M."/>
            <person name="Scaglione D."/>
            <person name="Liu Y."/>
            <person name="Zhang Q."/>
            <person name="Datson P."/>
            <person name="De Silva N."/>
            <person name="Gardiner S."/>
            <person name="Bassett H."/>
            <person name="Chagne D."/>
            <person name="Mccallum J."/>
            <person name="Dzierzon H."/>
            <person name="Deng C."/>
            <person name="Wang Y.-Y."/>
            <person name="Barron N."/>
            <person name="Manako K."/>
            <person name="Bowen J."/>
            <person name="Foster T."/>
            <person name="Erridge Z."/>
            <person name="Tiffin H."/>
            <person name="Waite C."/>
            <person name="Davies K."/>
            <person name="Grierson E."/>
            <person name="Laing W."/>
            <person name="Kirk R."/>
            <person name="Chen X."/>
            <person name="Wood M."/>
            <person name="Montefiori M."/>
            <person name="Brummell D."/>
            <person name="Schwinn K."/>
            <person name="Catanach A."/>
            <person name="Fullerton C."/>
            <person name="Li D."/>
            <person name="Meiyalaghan S."/>
            <person name="Nieuwenhuizen N."/>
            <person name="Read N."/>
            <person name="Prakash R."/>
            <person name="Hunter D."/>
            <person name="Zhang H."/>
            <person name="Mckenzie M."/>
            <person name="Knabel M."/>
            <person name="Harris A."/>
            <person name="Allan A."/>
            <person name="Chen A."/>
            <person name="Janssen B."/>
            <person name="Plunkett B."/>
            <person name="Dwamena C."/>
            <person name="Voogd C."/>
            <person name="Leif D."/>
            <person name="Lafferty D."/>
            <person name="Souleyre E."/>
            <person name="Varkonyi-Gasic E."/>
            <person name="Gambi F."/>
            <person name="Hanley J."/>
            <person name="Yao J.-L."/>
            <person name="Cheung J."/>
            <person name="David K."/>
            <person name="Warren B."/>
            <person name="Marsh K."/>
            <person name="Snowden K."/>
            <person name="Lin-Wang K."/>
            <person name="Brian L."/>
            <person name="Martinez-Sanchez M."/>
            <person name="Wang M."/>
            <person name="Ileperuma N."/>
            <person name="Macnee N."/>
            <person name="Campin R."/>
            <person name="Mcatee P."/>
            <person name="Drummond R."/>
            <person name="Espley R."/>
            <person name="Ireland H."/>
            <person name="Wu R."/>
            <person name="Atkinson R."/>
            <person name="Karunairetnam S."/>
            <person name="Bulley S."/>
            <person name="Chunkath S."/>
            <person name="Hanley Z."/>
            <person name="Storey R."/>
            <person name="Thrimawithana A."/>
            <person name="Thomson S."/>
            <person name="David C."/>
            <person name="Testolin R."/>
        </authorList>
    </citation>
    <scope>NUCLEOTIDE SEQUENCE [LARGE SCALE GENOMIC DNA]</scope>
    <source>
        <strain evidence="8">cv. Red5</strain>
        <tissue evidence="7">Young leaf</tissue>
    </source>
</reference>
<dbReference type="Proteomes" id="UP000241394">
    <property type="component" value="Chromosome LG25"/>
</dbReference>
<sequence length="410" mass="47038">MRQCKSTVLIKELPIRIKKELREASFRIATTIVFCISMAFFVILLGVFINGRLRKFILTEDLYFPPLKTSFPQSTPSHFSCNSSSSSSHSLTPLPNYSTSINGGLRDWIAPADLLHSMTDEELMWRASMVPGIAEFPYNRTPKVAFMFLTRGSLPLAPLWEKFFRGHDGLFSIYLHTTPEFTGEPPESSVFYKRRIPSKPVQWGRATMIDAERRLLANALLDFSNQRFVLISETCIPLFNFTTTYTYLINSNHSFLGLFDDPRPMGRGRYNKRMWPTISLSDWRKGSQWFEAHRELAVQIVSDIKYYPIFEAHCKPPCYMDEHYLPTLVQKACPGLTSNRTVTWADWAGGGSHPTRFVRKDVNKEFLNRIRYGFNCSYNGGLSSICFLFARKFHPSTLQPLLEIAPALFG</sequence>
<keyword evidence="2" id="KW-0328">Glycosyltransferase</keyword>
<gene>
    <name evidence="7" type="ORF">CEY00_Acc28484</name>
</gene>
<proteinExistence type="predicted"/>
<keyword evidence="8" id="KW-1185">Reference proteome</keyword>